<protein>
    <submittedName>
        <fullName evidence="1">Uncharacterized protein</fullName>
    </submittedName>
</protein>
<gene>
    <name evidence="1" type="ORF">SAMN06269173_12330</name>
</gene>
<evidence type="ECO:0000313" key="1">
    <source>
        <dbReference type="EMBL" id="SNS06972.1"/>
    </source>
</evidence>
<proteinExistence type="predicted"/>
<keyword evidence="2" id="KW-1185">Reference proteome</keyword>
<organism evidence="1 2">
    <name type="scientific">Hymenobacter mucosus</name>
    <dbReference type="NCBI Taxonomy" id="1411120"/>
    <lineage>
        <taxon>Bacteria</taxon>
        <taxon>Pseudomonadati</taxon>
        <taxon>Bacteroidota</taxon>
        <taxon>Cytophagia</taxon>
        <taxon>Cytophagales</taxon>
        <taxon>Hymenobacteraceae</taxon>
        <taxon>Hymenobacter</taxon>
    </lineage>
</organism>
<name>A0A239BH59_9BACT</name>
<sequence>MFSDPTRKSDGFTLCRPDFQLWYFAGGTSPTVNDLKKEVFMFLCGYAH</sequence>
<evidence type="ECO:0000313" key="2">
    <source>
        <dbReference type="Proteomes" id="UP000198310"/>
    </source>
</evidence>
<dbReference type="Proteomes" id="UP000198310">
    <property type="component" value="Unassembled WGS sequence"/>
</dbReference>
<accession>A0A239BH59</accession>
<reference evidence="2" key="1">
    <citation type="submission" date="2017-06" db="EMBL/GenBank/DDBJ databases">
        <authorList>
            <person name="Varghese N."/>
            <person name="Submissions S."/>
        </authorList>
    </citation>
    <scope>NUCLEOTIDE SEQUENCE [LARGE SCALE GENOMIC DNA]</scope>
    <source>
        <strain evidence="2">DSM 28041</strain>
    </source>
</reference>
<dbReference type="EMBL" id="FZNS01000023">
    <property type="protein sequence ID" value="SNS06972.1"/>
    <property type="molecule type" value="Genomic_DNA"/>
</dbReference>
<dbReference type="AlphaFoldDB" id="A0A239BH59"/>